<proteinExistence type="predicted"/>
<evidence type="ECO:0000256" key="1">
    <source>
        <dbReference type="ARBA" id="ARBA00001964"/>
    </source>
</evidence>
<reference evidence="5 6" key="1">
    <citation type="journal article" date="2019" name="Int. J. Syst. Evol. Microbiol.">
        <title>The Global Catalogue of Microorganisms (GCM) 10K type strain sequencing project: providing services to taxonomists for standard genome sequencing and annotation.</title>
        <authorList>
            <consortium name="The Broad Institute Genomics Platform"/>
            <consortium name="The Broad Institute Genome Sequencing Center for Infectious Disease"/>
            <person name="Wu L."/>
            <person name="Ma J."/>
        </authorList>
    </citation>
    <scope>NUCLEOTIDE SEQUENCE [LARGE SCALE GENOMIC DNA]</scope>
    <source>
        <strain evidence="5 6">JCM 14942</strain>
    </source>
</reference>
<dbReference type="InterPro" id="IPR029061">
    <property type="entry name" value="THDP-binding"/>
</dbReference>
<dbReference type="PANTHER" id="PTHR43257:SF2">
    <property type="entry name" value="PYRUVATE DEHYDROGENASE E1 COMPONENT SUBUNIT BETA"/>
    <property type="match status" value="1"/>
</dbReference>
<evidence type="ECO:0000313" key="6">
    <source>
        <dbReference type="Proteomes" id="UP001500842"/>
    </source>
</evidence>
<dbReference type="SMART" id="SM00861">
    <property type="entry name" value="Transket_pyr"/>
    <property type="match status" value="1"/>
</dbReference>
<protein>
    <submittedName>
        <fullName evidence="5">Alpha-ketoacid dehydrogenase subunit beta</fullName>
    </submittedName>
</protein>
<comment type="cofactor">
    <cofactor evidence="1">
        <name>thiamine diphosphate</name>
        <dbReference type="ChEBI" id="CHEBI:58937"/>
    </cofactor>
</comment>
<dbReference type="InterPro" id="IPR005475">
    <property type="entry name" value="Transketolase-like_Pyr-bd"/>
</dbReference>
<organism evidence="5 6">
    <name type="scientific">Nocardioides humi</name>
    <dbReference type="NCBI Taxonomy" id="449461"/>
    <lineage>
        <taxon>Bacteria</taxon>
        <taxon>Bacillati</taxon>
        <taxon>Actinomycetota</taxon>
        <taxon>Actinomycetes</taxon>
        <taxon>Propionibacteriales</taxon>
        <taxon>Nocardioidaceae</taxon>
        <taxon>Nocardioides</taxon>
    </lineage>
</organism>
<dbReference type="EMBL" id="BAAAOR010000017">
    <property type="protein sequence ID" value="GAA1518969.1"/>
    <property type="molecule type" value="Genomic_DNA"/>
</dbReference>
<dbReference type="RefSeq" id="WP_141003231.1">
    <property type="nucleotide sequence ID" value="NZ_BAAAOR010000017.1"/>
</dbReference>
<evidence type="ECO:0000313" key="5">
    <source>
        <dbReference type="EMBL" id="GAA1518969.1"/>
    </source>
</evidence>
<accession>A0ABN2AGU4</accession>
<dbReference type="InterPro" id="IPR033248">
    <property type="entry name" value="Transketolase_C"/>
</dbReference>
<gene>
    <name evidence="5" type="ORF">GCM10009788_23710</name>
</gene>
<sequence length="338" mass="36506">MIDTTLSDPPARRRHTIREATIAGLREEMEADESVILIGQDIGVFNGPLACTEGLYDQFGPKRVIQTAVSESAMISLALGAAAKGLRPIVDIMFSDMLPLIASPLIQTAAPFRYLMSGRGSLPVVIRTRGGDGPYRAHPQNFEALFAHSPGMTVVQPSRATDAYDLIRASVASNDPVIYLENIYLYNAFKDDLQDERQPARIGSATVVSQGRDVTAVGYGRSVRTLMNAVAECEAKGISLEVVDLRTVHPWDSATIEASVAKTGRLIVAHEAWARGGMGDQIVSHISRTMFGQLRASPAVLGAPDIPIPWAPRVRDAMSISSAAVVDVAVEIMRRSER</sequence>
<dbReference type="Gene3D" id="3.40.50.920">
    <property type="match status" value="1"/>
</dbReference>
<dbReference type="SUPFAM" id="SSF52518">
    <property type="entry name" value="Thiamin diphosphate-binding fold (THDP-binding)"/>
    <property type="match status" value="1"/>
</dbReference>
<name>A0ABN2AGU4_9ACTN</name>
<dbReference type="Pfam" id="PF02779">
    <property type="entry name" value="Transket_pyr"/>
    <property type="match status" value="1"/>
</dbReference>
<dbReference type="Pfam" id="PF02780">
    <property type="entry name" value="Transketolase_C"/>
    <property type="match status" value="1"/>
</dbReference>
<evidence type="ECO:0000259" key="4">
    <source>
        <dbReference type="SMART" id="SM00861"/>
    </source>
</evidence>
<dbReference type="InterPro" id="IPR009014">
    <property type="entry name" value="Transketo_C/PFOR_II"/>
</dbReference>
<dbReference type="Proteomes" id="UP001500842">
    <property type="component" value="Unassembled WGS sequence"/>
</dbReference>
<dbReference type="PANTHER" id="PTHR43257">
    <property type="entry name" value="PYRUVATE DEHYDROGENASE E1 COMPONENT BETA SUBUNIT"/>
    <property type="match status" value="1"/>
</dbReference>
<evidence type="ECO:0000256" key="3">
    <source>
        <dbReference type="ARBA" id="ARBA00023052"/>
    </source>
</evidence>
<feature type="domain" description="Transketolase-like pyrimidine-binding" evidence="4">
    <location>
        <begin position="15"/>
        <end position="188"/>
    </location>
</feature>
<dbReference type="Gene3D" id="3.40.50.970">
    <property type="match status" value="1"/>
</dbReference>
<keyword evidence="6" id="KW-1185">Reference proteome</keyword>
<keyword evidence="2" id="KW-0560">Oxidoreductase</keyword>
<keyword evidence="3" id="KW-0786">Thiamine pyrophosphate</keyword>
<comment type="caution">
    <text evidence="5">The sequence shown here is derived from an EMBL/GenBank/DDBJ whole genome shotgun (WGS) entry which is preliminary data.</text>
</comment>
<dbReference type="SUPFAM" id="SSF52922">
    <property type="entry name" value="TK C-terminal domain-like"/>
    <property type="match status" value="1"/>
</dbReference>
<evidence type="ECO:0000256" key="2">
    <source>
        <dbReference type="ARBA" id="ARBA00023002"/>
    </source>
</evidence>